<keyword evidence="15" id="KW-0479">Metal-binding</keyword>
<comment type="similarity">
    <text evidence="4 15">Belongs to the ATP phosphoribosyltransferase family. Long subfamily.</text>
</comment>
<evidence type="ECO:0000256" key="12">
    <source>
        <dbReference type="ARBA" id="ARBA00022840"/>
    </source>
</evidence>
<evidence type="ECO:0000256" key="10">
    <source>
        <dbReference type="ARBA" id="ARBA00022679"/>
    </source>
</evidence>
<dbReference type="SUPFAM" id="SSF53850">
    <property type="entry name" value="Periplasmic binding protein-like II"/>
    <property type="match status" value="1"/>
</dbReference>
<evidence type="ECO:0000256" key="4">
    <source>
        <dbReference type="ARBA" id="ARBA00007955"/>
    </source>
</evidence>
<dbReference type="PANTHER" id="PTHR21403:SF8">
    <property type="entry name" value="ATP PHOSPHORIBOSYLTRANSFERASE"/>
    <property type="match status" value="1"/>
</dbReference>
<keyword evidence="13 15" id="KW-0368">Histidine biosynthesis</keyword>
<dbReference type="NCBIfam" id="TIGR00070">
    <property type="entry name" value="hisG"/>
    <property type="match status" value="1"/>
</dbReference>
<evidence type="ECO:0000256" key="8">
    <source>
        <dbReference type="ARBA" id="ARBA00022605"/>
    </source>
</evidence>
<dbReference type="HAMAP" id="MF_00079">
    <property type="entry name" value="HisG_Long"/>
    <property type="match status" value="1"/>
</dbReference>
<evidence type="ECO:0000256" key="7">
    <source>
        <dbReference type="ARBA" id="ARBA00022490"/>
    </source>
</evidence>
<keyword evidence="7 15" id="KW-0963">Cytoplasm</keyword>
<protein>
    <recommendedName>
        <fullName evidence="6 15">ATP phosphoribosyltransferase</fullName>
        <shortName evidence="15">ATP-PRT</shortName>
        <shortName evidence="15">ATP-PRTase</shortName>
        <ecNumber evidence="5 15">2.4.2.17</ecNumber>
    </recommendedName>
</protein>
<evidence type="ECO:0000256" key="13">
    <source>
        <dbReference type="ARBA" id="ARBA00023102"/>
    </source>
</evidence>
<keyword evidence="11 15" id="KW-0547">Nucleotide-binding</keyword>
<keyword evidence="12 15" id="KW-0067">ATP-binding</keyword>
<keyword evidence="8 15" id="KW-0028">Amino-acid biosynthesis</keyword>
<dbReference type="RefSeq" id="WP_236088542.1">
    <property type="nucleotide sequence ID" value="NZ_JAKGSG010000023.1"/>
</dbReference>
<keyword evidence="10 15" id="KW-0808">Transferase</keyword>
<dbReference type="InterPro" id="IPR001348">
    <property type="entry name" value="ATP_PRibTrfase_HisG"/>
</dbReference>
<dbReference type="Pfam" id="PF08029">
    <property type="entry name" value="HisG_C"/>
    <property type="match status" value="1"/>
</dbReference>
<comment type="pathway">
    <text evidence="3 15">Amino-acid biosynthesis; L-histidine biosynthesis; L-histidine from 5-phospho-alpha-D-ribose 1-diphosphate: step 1/9.</text>
</comment>
<dbReference type="InterPro" id="IPR013820">
    <property type="entry name" value="ATP_PRibTrfase_cat"/>
</dbReference>
<dbReference type="InterPro" id="IPR015867">
    <property type="entry name" value="N-reg_PII/ATP_PRibTrfase_C"/>
</dbReference>
<dbReference type="PROSITE" id="PS01316">
    <property type="entry name" value="ATP_P_PHORIBOSYLTR"/>
    <property type="match status" value="1"/>
</dbReference>
<keyword evidence="19" id="KW-1185">Reference proteome</keyword>
<dbReference type="AlphaFoldDB" id="A0AA41QCU2"/>
<name>A0AA41QCU2_9MICO</name>
<gene>
    <name evidence="15 18" type="primary">hisG</name>
    <name evidence="18" type="ORF">L1785_07255</name>
</gene>
<evidence type="ECO:0000313" key="19">
    <source>
        <dbReference type="Proteomes" id="UP001165405"/>
    </source>
</evidence>
<comment type="catalytic activity">
    <reaction evidence="1 15">
        <text>1-(5-phospho-beta-D-ribosyl)-ATP + diphosphate = 5-phospho-alpha-D-ribose 1-diphosphate + ATP</text>
        <dbReference type="Rhea" id="RHEA:18473"/>
        <dbReference type="ChEBI" id="CHEBI:30616"/>
        <dbReference type="ChEBI" id="CHEBI:33019"/>
        <dbReference type="ChEBI" id="CHEBI:58017"/>
        <dbReference type="ChEBI" id="CHEBI:73183"/>
        <dbReference type="EC" id="2.4.2.17"/>
    </reaction>
</comment>
<dbReference type="InterPro" id="IPR011322">
    <property type="entry name" value="N-reg_PII-like_a/b"/>
</dbReference>
<dbReference type="EC" id="2.4.2.17" evidence="5 15"/>
<sequence>MLRIAVPNKGSLSEPASAMLREAGYRQRRDTRELVLADPENDAEFFFLRPRDVAVYVGTGTVDVGITGRDLMLDSGAAAMEHLSLGFARSTFRFAAPTGSVTEVGQIAGLRVASSYTTLVAEHLAKQGVEPAAIVHLDGAVESSVQLGVADVIADVVETGTTLRAAGLEVFGDPILRSEAVLIRRGDAEPPAGLEILTRRLQGVKTAREYVLMDYDVPVALVDAAVAVTPGLESPTVSPLHDREWAAVRVMVPRSQTNRVMDALYDVGARAIIVTSIHASRI</sequence>
<dbReference type="GO" id="GO:0000287">
    <property type="term" value="F:magnesium ion binding"/>
    <property type="evidence" value="ECO:0007669"/>
    <property type="project" value="UniProtKB-UniRule"/>
</dbReference>
<evidence type="ECO:0000259" key="16">
    <source>
        <dbReference type="Pfam" id="PF01634"/>
    </source>
</evidence>
<comment type="activity regulation">
    <text evidence="15">Feedback inhibited by histidine.</text>
</comment>
<comment type="caution">
    <text evidence="18">The sequence shown here is derived from an EMBL/GenBank/DDBJ whole genome shotgun (WGS) entry which is preliminary data.</text>
</comment>
<evidence type="ECO:0000256" key="9">
    <source>
        <dbReference type="ARBA" id="ARBA00022676"/>
    </source>
</evidence>
<dbReference type="InterPro" id="IPR013115">
    <property type="entry name" value="HisG_C"/>
</dbReference>
<evidence type="ECO:0000256" key="15">
    <source>
        <dbReference type="HAMAP-Rule" id="MF_00079"/>
    </source>
</evidence>
<evidence type="ECO:0000256" key="11">
    <source>
        <dbReference type="ARBA" id="ARBA00022741"/>
    </source>
</evidence>
<evidence type="ECO:0000256" key="1">
    <source>
        <dbReference type="ARBA" id="ARBA00000915"/>
    </source>
</evidence>
<dbReference type="GO" id="GO:0005524">
    <property type="term" value="F:ATP binding"/>
    <property type="evidence" value="ECO:0007669"/>
    <property type="project" value="UniProtKB-KW"/>
</dbReference>
<dbReference type="FunFam" id="3.30.70.120:FF:000003">
    <property type="entry name" value="ATP phosphoribosyltransferase"/>
    <property type="match status" value="1"/>
</dbReference>
<dbReference type="NCBIfam" id="TIGR03455">
    <property type="entry name" value="HisG_C-term"/>
    <property type="match status" value="1"/>
</dbReference>
<evidence type="ECO:0000256" key="6">
    <source>
        <dbReference type="ARBA" id="ARBA00020998"/>
    </source>
</evidence>
<evidence type="ECO:0000256" key="2">
    <source>
        <dbReference type="ARBA" id="ARBA00004496"/>
    </source>
</evidence>
<comment type="cofactor">
    <cofactor evidence="15">
        <name>Mg(2+)</name>
        <dbReference type="ChEBI" id="CHEBI:18420"/>
    </cofactor>
</comment>
<organism evidence="18 19">
    <name type="scientific">Antribacter soli</name>
    <dbReference type="NCBI Taxonomy" id="2910976"/>
    <lineage>
        <taxon>Bacteria</taxon>
        <taxon>Bacillati</taxon>
        <taxon>Actinomycetota</taxon>
        <taxon>Actinomycetes</taxon>
        <taxon>Micrococcales</taxon>
        <taxon>Promicromonosporaceae</taxon>
        <taxon>Antribacter</taxon>
    </lineage>
</organism>
<comment type="function">
    <text evidence="14 15">Catalyzes the condensation of ATP and 5-phosphoribose 1-diphosphate to form N'-(5'-phosphoribosyl)-ATP (PR-ATP). Has a crucial role in the pathway because the rate of histidine biosynthesis seems to be controlled primarily by regulation of HisG enzymatic activity.</text>
</comment>
<dbReference type="InterPro" id="IPR018198">
    <property type="entry name" value="ATP_PRibTrfase_CS"/>
</dbReference>
<proteinExistence type="inferred from homology"/>
<reference evidence="18" key="1">
    <citation type="submission" date="2022-01" db="EMBL/GenBank/DDBJ databases">
        <title>Antribacter sp. nov., isolated from Guizhou of China.</title>
        <authorList>
            <person name="Chengliang C."/>
            <person name="Ya Z."/>
        </authorList>
    </citation>
    <scope>NUCLEOTIDE SEQUENCE</scope>
    <source>
        <strain evidence="18">KLBMP 9083</strain>
    </source>
</reference>
<evidence type="ECO:0000256" key="3">
    <source>
        <dbReference type="ARBA" id="ARBA00004667"/>
    </source>
</evidence>
<feature type="domain" description="Histidine biosynthesis HisG C-terminal" evidence="17">
    <location>
        <begin position="207"/>
        <end position="278"/>
    </location>
</feature>
<evidence type="ECO:0000256" key="14">
    <source>
        <dbReference type="ARBA" id="ARBA00024861"/>
    </source>
</evidence>
<dbReference type="CDD" id="cd13591">
    <property type="entry name" value="PBP2_HisGL1"/>
    <property type="match status" value="1"/>
</dbReference>
<dbReference type="Pfam" id="PF01634">
    <property type="entry name" value="HisG"/>
    <property type="match status" value="1"/>
</dbReference>
<dbReference type="GO" id="GO:0000105">
    <property type="term" value="P:L-histidine biosynthetic process"/>
    <property type="evidence" value="ECO:0007669"/>
    <property type="project" value="UniProtKB-UniRule"/>
</dbReference>
<dbReference type="GO" id="GO:0005737">
    <property type="term" value="C:cytoplasm"/>
    <property type="evidence" value="ECO:0007669"/>
    <property type="project" value="UniProtKB-SubCell"/>
</dbReference>
<dbReference type="PANTHER" id="PTHR21403">
    <property type="entry name" value="ATP PHOSPHORIBOSYLTRANSFERASE ATP-PRTASE"/>
    <property type="match status" value="1"/>
</dbReference>
<dbReference type="Gene3D" id="3.30.70.120">
    <property type="match status" value="1"/>
</dbReference>
<feature type="domain" description="ATP phosphoribosyltransferase catalytic" evidence="16">
    <location>
        <begin position="49"/>
        <end position="202"/>
    </location>
</feature>
<keyword evidence="15" id="KW-0460">Magnesium</keyword>
<dbReference type="InterPro" id="IPR020621">
    <property type="entry name" value="ATP-PRT_HisG_long"/>
</dbReference>
<keyword evidence="9 15" id="KW-0328">Glycosyltransferase</keyword>
<dbReference type="SUPFAM" id="SSF54913">
    <property type="entry name" value="GlnB-like"/>
    <property type="match status" value="1"/>
</dbReference>
<evidence type="ECO:0000313" key="18">
    <source>
        <dbReference type="EMBL" id="MCF4120772.1"/>
    </source>
</evidence>
<comment type="subcellular location">
    <subcellularLocation>
        <location evidence="2 15">Cytoplasm</location>
    </subcellularLocation>
</comment>
<dbReference type="EMBL" id="JAKGSG010000023">
    <property type="protein sequence ID" value="MCF4120772.1"/>
    <property type="molecule type" value="Genomic_DNA"/>
</dbReference>
<dbReference type="GO" id="GO:0003879">
    <property type="term" value="F:ATP phosphoribosyltransferase activity"/>
    <property type="evidence" value="ECO:0007669"/>
    <property type="project" value="UniProtKB-UniRule"/>
</dbReference>
<dbReference type="Proteomes" id="UP001165405">
    <property type="component" value="Unassembled WGS sequence"/>
</dbReference>
<dbReference type="Gene3D" id="3.40.190.10">
    <property type="entry name" value="Periplasmic binding protein-like II"/>
    <property type="match status" value="2"/>
</dbReference>
<evidence type="ECO:0000259" key="17">
    <source>
        <dbReference type="Pfam" id="PF08029"/>
    </source>
</evidence>
<evidence type="ECO:0000256" key="5">
    <source>
        <dbReference type="ARBA" id="ARBA00011946"/>
    </source>
</evidence>
<accession>A0AA41QCU2</accession>